<proteinExistence type="predicted"/>
<dbReference type="OrthoDB" id="5917490at2"/>
<dbReference type="Proteomes" id="UP000029273">
    <property type="component" value="Unassembled WGS sequence"/>
</dbReference>
<feature type="chain" id="PRO_5008343226" description="Secreted protein" evidence="1">
    <location>
        <begin position="29"/>
        <end position="152"/>
    </location>
</feature>
<reference evidence="2 3" key="1">
    <citation type="journal article" date="2014" name="Genome Announc.">
        <title>Draft Genome Sequence of the Iron-Oxidizing, Acidophilic, and Halotolerant 'Thiobacillus prosperus' Type Strain DSM 5130.</title>
        <authorList>
            <person name="Ossandon F.J."/>
            <person name="Cardenas J.P."/>
            <person name="Corbett M."/>
            <person name="Quatrini R."/>
            <person name="Holmes D.S."/>
            <person name="Watkin E."/>
        </authorList>
    </citation>
    <scope>NUCLEOTIDE SEQUENCE [LARGE SCALE GENOMIC DNA]</scope>
    <source>
        <strain evidence="2 3">DSM 5130</strain>
    </source>
</reference>
<name>A0A1A6C3E0_9GAMM</name>
<evidence type="ECO:0000313" key="3">
    <source>
        <dbReference type="Proteomes" id="UP000029273"/>
    </source>
</evidence>
<dbReference type="AlphaFoldDB" id="A0A1A6C3E0"/>
<evidence type="ECO:0008006" key="4">
    <source>
        <dbReference type="Google" id="ProtNLM"/>
    </source>
</evidence>
<organism evidence="2 3">
    <name type="scientific">Acidihalobacter prosperus</name>
    <dbReference type="NCBI Taxonomy" id="160660"/>
    <lineage>
        <taxon>Bacteria</taxon>
        <taxon>Pseudomonadati</taxon>
        <taxon>Pseudomonadota</taxon>
        <taxon>Gammaproteobacteria</taxon>
        <taxon>Chromatiales</taxon>
        <taxon>Ectothiorhodospiraceae</taxon>
        <taxon>Acidihalobacter</taxon>
    </lineage>
</organism>
<sequence length="152" mass="16354">MRDMRKWVPALTACLLLGGALTVGRVQAADPVVTLAAPQGCAATAVAGCTVSGQGYRVTLKFDSTPASLTPLALTLRARPDPVSADVRFVMTGMNMGDNRFAFRRVDDNGRPVWRARAMIPACASGRVDWVAVLRLVYPQRVVEIRVPFATP</sequence>
<dbReference type="RefSeq" id="WP_065089422.1">
    <property type="nucleotide sequence ID" value="NZ_JQSG02000003.1"/>
</dbReference>
<protein>
    <recommendedName>
        <fullName evidence="4">Secreted protein</fullName>
    </recommendedName>
</protein>
<evidence type="ECO:0000256" key="1">
    <source>
        <dbReference type="SAM" id="SignalP"/>
    </source>
</evidence>
<feature type="signal peptide" evidence="1">
    <location>
        <begin position="1"/>
        <end position="28"/>
    </location>
</feature>
<dbReference type="EMBL" id="JQSG02000003">
    <property type="protein sequence ID" value="OBS09060.1"/>
    <property type="molecule type" value="Genomic_DNA"/>
</dbReference>
<gene>
    <name evidence="2" type="ORF">Thpro_021388</name>
</gene>
<evidence type="ECO:0000313" key="2">
    <source>
        <dbReference type="EMBL" id="OBS09060.1"/>
    </source>
</evidence>
<keyword evidence="3" id="KW-1185">Reference proteome</keyword>
<keyword evidence="1" id="KW-0732">Signal</keyword>
<comment type="caution">
    <text evidence="2">The sequence shown here is derived from an EMBL/GenBank/DDBJ whole genome shotgun (WGS) entry which is preliminary data.</text>
</comment>
<accession>A0A1A6C3E0</accession>